<organism evidence="1 2">
    <name type="scientific">Nibrella saemangeumensis</name>
    <dbReference type="NCBI Taxonomy" id="1084526"/>
    <lineage>
        <taxon>Bacteria</taxon>
        <taxon>Pseudomonadati</taxon>
        <taxon>Bacteroidota</taxon>
        <taxon>Cytophagia</taxon>
        <taxon>Cytophagales</taxon>
        <taxon>Spirosomataceae</taxon>
        <taxon>Nibrella</taxon>
    </lineage>
</organism>
<keyword evidence="2" id="KW-1185">Reference proteome</keyword>
<protein>
    <submittedName>
        <fullName evidence="1">Zn-ribbon-containing protein</fullName>
    </submittedName>
</protein>
<dbReference type="InterPro" id="IPR016908">
    <property type="entry name" value="UCP029037"/>
</dbReference>
<dbReference type="Proteomes" id="UP001501175">
    <property type="component" value="Unassembled WGS sequence"/>
</dbReference>
<proteinExistence type="predicted"/>
<name>A0ABP8NRU3_9BACT</name>
<sequence length="254" mass="29271">MYTFDIQLDLSEAAYDGYVDEECKMILGYLEETSQILSSSFQCTQEGNIARIPVVCPAMDSLDEKYRMPVCSSIITRLEAHLKRTITFVHTGTEVRAADYEVPEKSSWFILKYREFSPLKCGDTYEPIPLYRIPFTTDYQSYQNVTLWLSNYESIYTLWSIGTIGEQSTLRQMQDAESTLSKEGREVCRRIEASTGVPTYYFLMNWRAWGRKKDEARKCPGCGGDWLIPEATFNDYIAFKCDNCRLVSELSSNC</sequence>
<evidence type="ECO:0000313" key="2">
    <source>
        <dbReference type="Proteomes" id="UP001501175"/>
    </source>
</evidence>
<dbReference type="RefSeq" id="WP_345249961.1">
    <property type="nucleotide sequence ID" value="NZ_BAABHD010000084.1"/>
</dbReference>
<dbReference type="EMBL" id="BAABHD010000084">
    <property type="protein sequence ID" value="GAA4470318.1"/>
    <property type="molecule type" value="Genomic_DNA"/>
</dbReference>
<dbReference type="Pfam" id="PF10071">
    <property type="entry name" value="DUF2310"/>
    <property type="match status" value="1"/>
</dbReference>
<reference evidence="2" key="1">
    <citation type="journal article" date="2019" name="Int. J. Syst. Evol. Microbiol.">
        <title>The Global Catalogue of Microorganisms (GCM) 10K type strain sequencing project: providing services to taxonomists for standard genome sequencing and annotation.</title>
        <authorList>
            <consortium name="The Broad Institute Genomics Platform"/>
            <consortium name="The Broad Institute Genome Sequencing Center for Infectious Disease"/>
            <person name="Wu L."/>
            <person name="Ma J."/>
        </authorList>
    </citation>
    <scope>NUCLEOTIDE SEQUENCE [LARGE SCALE GENOMIC DNA]</scope>
    <source>
        <strain evidence="2">JCM 17927</strain>
    </source>
</reference>
<evidence type="ECO:0000313" key="1">
    <source>
        <dbReference type="EMBL" id="GAA4470318.1"/>
    </source>
</evidence>
<comment type="caution">
    <text evidence="1">The sequence shown here is derived from an EMBL/GenBank/DDBJ whole genome shotgun (WGS) entry which is preliminary data.</text>
</comment>
<gene>
    <name evidence="1" type="ORF">GCM10023189_58680</name>
</gene>
<accession>A0ABP8NRU3</accession>